<evidence type="ECO:0000313" key="2">
    <source>
        <dbReference type="Proteomes" id="UP000177575"/>
    </source>
</evidence>
<accession>A0A1G2Q5T6</accession>
<evidence type="ECO:0008006" key="3">
    <source>
        <dbReference type="Google" id="ProtNLM"/>
    </source>
</evidence>
<name>A0A1G2Q5T6_9BACT</name>
<organism evidence="1 2">
    <name type="scientific">Candidatus Veblenbacteria bacterium RIFOXYB1_FULL_43_13</name>
    <dbReference type="NCBI Taxonomy" id="1802426"/>
    <lineage>
        <taxon>Bacteria</taxon>
        <taxon>Candidatus Vebleniibacteriota</taxon>
    </lineage>
</organism>
<dbReference type="Proteomes" id="UP000177575">
    <property type="component" value="Unassembled WGS sequence"/>
</dbReference>
<protein>
    <recommendedName>
        <fullName evidence="3">Type 4 fimbrial biogenesis protein PilX N-terminal domain-containing protein</fullName>
    </recommendedName>
</protein>
<proteinExistence type="predicted"/>
<reference evidence="1 2" key="1">
    <citation type="journal article" date="2016" name="Nat. Commun.">
        <title>Thousands of microbial genomes shed light on interconnected biogeochemical processes in an aquifer system.</title>
        <authorList>
            <person name="Anantharaman K."/>
            <person name="Brown C.T."/>
            <person name="Hug L.A."/>
            <person name="Sharon I."/>
            <person name="Castelle C.J."/>
            <person name="Probst A.J."/>
            <person name="Thomas B.C."/>
            <person name="Singh A."/>
            <person name="Wilkins M.J."/>
            <person name="Karaoz U."/>
            <person name="Brodie E.L."/>
            <person name="Williams K.H."/>
            <person name="Hubbard S.S."/>
            <person name="Banfield J.F."/>
        </authorList>
    </citation>
    <scope>NUCLEOTIDE SEQUENCE [LARGE SCALE GENOMIC DNA]</scope>
</reference>
<dbReference type="AlphaFoldDB" id="A0A1G2Q5T6"/>
<evidence type="ECO:0000313" key="1">
    <source>
        <dbReference type="EMBL" id="OHA55915.1"/>
    </source>
</evidence>
<gene>
    <name evidence="1" type="ORF">A2388_01960</name>
</gene>
<comment type="caution">
    <text evidence="1">The sequence shown here is derived from an EMBL/GenBank/DDBJ whole genome shotgun (WGS) entry which is preliminary data.</text>
</comment>
<sequence length="624" mass="66223">MKLTNQPRGAIALLVLLGVSVFCLMVLISVSTLASHAFTITLAETATEKTFYASEAGLNEGLYRLVHNAAPGDIIMDFNGVDVLVTIRSNPLNPYQRVITSRAEDSSGKVRELEIIANTSAFAGGFDYAVQTGLGGVYMDNESRVIGNIYSNGMVTGKANAKACNNVTVANVAVIDQQDIDQNAEFEFGHQVGPITYADTGQSFVVGTSATMNRFSVMLKKIGNVNSNLWWRITADNAGQPANTALTFGEIDVDEVGINLSWHDVNLATPIAVTAGTKYWLVLDAVNTNASRHWAVGIDTNDSYGPGTALYSSEDWDNVGVTWSPVEADGADFAFVTWLGQDSTRLEYITVLEIAKANRITAAKVCGDAYYYSITATAEDFLNNPTESVCSATGPSEPCLPVAATPGTGFSNSPDPQPIPFPINDGIIQTWKNEITNTLALNCRRASGVGPNDTYCISGSQTLGAVKIEGDFYLDIDANLTLSGNVWVTGKIIFENNGSLSLAASLGSGSAVIIADGTVDVSNNLTITGNGDPHSFLLLLSTNTSLDVFTPAIYASNNSTSIIFGALKGLLKVKNNGALNAAVAEQLFLEPNSTVTYNPNLIYFTVPAGSETPVGTALGTWREK</sequence>
<dbReference type="EMBL" id="MHTC01000002">
    <property type="protein sequence ID" value="OHA55915.1"/>
    <property type="molecule type" value="Genomic_DNA"/>
</dbReference>
<dbReference type="NCBIfam" id="NF041539">
    <property type="entry name" value="choice_anch_R"/>
    <property type="match status" value="1"/>
</dbReference>